<keyword evidence="4" id="KW-0808">Transferase</keyword>
<dbReference type="GO" id="GO:0009103">
    <property type="term" value="P:lipopolysaccharide biosynthetic process"/>
    <property type="evidence" value="ECO:0007669"/>
    <property type="project" value="UniProtKB-ARBA"/>
</dbReference>
<dbReference type="STRING" id="929713.NIASO_05760"/>
<dbReference type="RefSeq" id="WP_008582870.1">
    <property type="nucleotide sequence ID" value="NZ_CP007035.1"/>
</dbReference>
<comment type="subcellular location">
    <subcellularLocation>
        <location evidence="1">Cell membrane</location>
        <topology evidence="1">Multi-pass membrane protein</topology>
    </subcellularLocation>
</comment>
<dbReference type="PANTHER" id="PTHR33908">
    <property type="entry name" value="MANNOSYLTRANSFERASE YKCB-RELATED"/>
    <property type="match status" value="1"/>
</dbReference>
<evidence type="ECO:0000256" key="8">
    <source>
        <dbReference type="SAM" id="Phobius"/>
    </source>
</evidence>
<evidence type="ECO:0000256" key="3">
    <source>
        <dbReference type="ARBA" id="ARBA00022676"/>
    </source>
</evidence>
<feature type="transmembrane region" description="Helical" evidence="8">
    <location>
        <begin position="6"/>
        <end position="22"/>
    </location>
</feature>
<dbReference type="PANTHER" id="PTHR33908:SF11">
    <property type="entry name" value="MEMBRANE PROTEIN"/>
    <property type="match status" value="1"/>
</dbReference>
<sequence>MAKSNRLLYFLALIKIIIPYLLQHPFYEPHRDELLYLAEGRHLALGFMEVPPMLSLFSWFTNLFGGSMFWVKLWPSLFGAATFIVSGKIVQSLGGKKFAILLLFLPFLFGAYLRMFFLFQPNAPEIFFWTMMAFSIIRFTQTSNPKWLYLFGVSVALGMLSKYSVAFYTAAILLGLLFTQHRSLFLNKHFWYAALISFIIFLPNLAWQYLHHFPVVFHMRELRDSQLQYVHPPGFLADQLLYNLPCFFIWLTGFFYALRSKQYRFIAWGYLFVIALLLLGHGKSYYAMGVYPALFAFGAVQLEKFTELKRKRLRIVLILFPVITGLFFIPLLLPVLPPPQLARLYVKLNARKTGLLQWEDLKDHPLPQDFSDMLGWKEMTQKVAKAYNLLDSSSKKDVFIFCNNYGMAGAVNHYGSEYHLPEAYSDNASFLYWLPSGKYIRDMILVTDDAHEEQHDFAKGFVSVAKIDSVTNEYAKEKGDYIYLFKGADNNFREFFRKKIEKDKLRLKY</sequence>
<feature type="transmembrane region" description="Helical" evidence="8">
    <location>
        <begin position="240"/>
        <end position="258"/>
    </location>
</feature>
<evidence type="ECO:0000256" key="6">
    <source>
        <dbReference type="ARBA" id="ARBA00022989"/>
    </source>
</evidence>
<dbReference type="EMBL" id="CP007035">
    <property type="protein sequence ID" value="AHF17328.1"/>
    <property type="molecule type" value="Genomic_DNA"/>
</dbReference>
<dbReference type="Pfam" id="PF13231">
    <property type="entry name" value="PMT_2"/>
    <property type="match status" value="1"/>
</dbReference>
<evidence type="ECO:0000313" key="11">
    <source>
        <dbReference type="Proteomes" id="UP000003586"/>
    </source>
</evidence>
<feature type="domain" description="Glycosyltransferase RgtA/B/C/D-like" evidence="9">
    <location>
        <begin position="50"/>
        <end position="207"/>
    </location>
</feature>
<dbReference type="InterPro" id="IPR038731">
    <property type="entry name" value="RgtA/B/C-like"/>
</dbReference>
<evidence type="ECO:0000256" key="5">
    <source>
        <dbReference type="ARBA" id="ARBA00022692"/>
    </source>
</evidence>
<reference evidence="10 11" key="1">
    <citation type="submission" date="2013-12" db="EMBL/GenBank/DDBJ databases">
        <authorList>
            <consortium name="DOE Joint Genome Institute"/>
            <person name="Eisen J."/>
            <person name="Huntemann M."/>
            <person name="Han J."/>
            <person name="Chen A."/>
            <person name="Kyrpides N."/>
            <person name="Mavromatis K."/>
            <person name="Markowitz V."/>
            <person name="Palaniappan K."/>
            <person name="Ivanova N."/>
            <person name="Schaumberg A."/>
            <person name="Pati A."/>
            <person name="Liolios K."/>
            <person name="Nordberg H.P."/>
            <person name="Cantor M.N."/>
            <person name="Hua S.X."/>
            <person name="Woyke T."/>
        </authorList>
    </citation>
    <scope>NUCLEOTIDE SEQUENCE [LARGE SCALE GENOMIC DNA]</scope>
    <source>
        <strain evidence="11">DSM 19437</strain>
    </source>
</reference>
<keyword evidence="6 8" id="KW-1133">Transmembrane helix</keyword>
<dbReference type="InterPro" id="IPR050297">
    <property type="entry name" value="LipidA_mod_glycosyltrf_83"/>
</dbReference>
<dbReference type="AlphaFoldDB" id="W0F698"/>
<accession>W0F698</accession>
<dbReference type="GO" id="GO:0016763">
    <property type="term" value="F:pentosyltransferase activity"/>
    <property type="evidence" value="ECO:0007669"/>
    <property type="project" value="TreeGrafter"/>
</dbReference>
<keyword evidence="2" id="KW-1003">Cell membrane</keyword>
<evidence type="ECO:0000259" key="9">
    <source>
        <dbReference type="Pfam" id="PF13231"/>
    </source>
</evidence>
<dbReference type="HOGENOM" id="CLU_037625_0_0_10"/>
<feature type="transmembrane region" description="Helical" evidence="8">
    <location>
        <begin position="67"/>
        <end position="86"/>
    </location>
</feature>
<dbReference type="OrthoDB" id="9813729at2"/>
<protein>
    <recommendedName>
        <fullName evidence="9">Glycosyltransferase RgtA/B/C/D-like domain-containing protein</fullName>
    </recommendedName>
</protein>
<evidence type="ECO:0000256" key="2">
    <source>
        <dbReference type="ARBA" id="ARBA00022475"/>
    </source>
</evidence>
<evidence type="ECO:0000313" key="10">
    <source>
        <dbReference type="EMBL" id="AHF17328.1"/>
    </source>
</evidence>
<gene>
    <name evidence="10" type="ORF">NIASO_05760</name>
</gene>
<keyword evidence="3" id="KW-0328">Glycosyltransferase</keyword>
<keyword evidence="11" id="KW-1185">Reference proteome</keyword>
<evidence type="ECO:0000256" key="4">
    <source>
        <dbReference type="ARBA" id="ARBA00022679"/>
    </source>
</evidence>
<feature type="transmembrane region" description="Helical" evidence="8">
    <location>
        <begin position="265"/>
        <end position="280"/>
    </location>
</feature>
<proteinExistence type="predicted"/>
<organism evidence="10 11">
    <name type="scientific">Niabella soli DSM 19437</name>
    <dbReference type="NCBI Taxonomy" id="929713"/>
    <lineage>
        <taxon>Bacteria</taxon>
        <taxon>Pseudomonadati</taxon>
        <taxon>Bacteroidota</taxon>
        <taxon>Chitinophagia</taxon>
        <taxon>Chitinophagales</taxon>
        <taxon>Chitinophagaceae</taxon>
        <taxon>Niabella</taxon>
    </lineage>
</organism>
<feature type="transmembrane region" description="Helical" evidence="8">
    <location>
        <begin position="98"/>
        <end position="119"/>
    </location>
</feature>
<name>W0F698_9BACT</name>
<feature type="transmembrane region" description="Helical" evidence="8">
    <location>
        <begin position="190"/>
        <end position="210"/>
    </location>
</feature>
<evidence type="ECO:0000256" key="7">
    <source>
        <dbReference type="ARBA" id="ARBA00023136"/>
    </source>
</evidence>
<feature type="transmembrane region" description="Helical" evidence="8">
    <location>
        <begin position="147"/>
        <end position="178"/>
    </location>
</feature>
<keyword evidence="7 8" id="KW-0472">Membrane</keyword>
<evidence type="ECO:0000256" key="1">
    <source>
        <dbReference type="ARBA" id="ARBA00004651"/>
    </source>
</evidence>
<feature type="transmembrane region" description="Helical" evidence="8">
    <location>
        <begin position="286"/>
        <end position="303"/>
    </location>
</feature>
<dbReference type="Proteomes" id="UP000003586">
    <property type="component" value="Chromosome"/>
</dbReference>
<dbReference type="eggNOG" id="COG1807">
    <property type="taxonomic scope" value="Bacteria"/>
</dbReference>
<dbReference type="KEGG" id="nso:NIASO_05760"/>
<feature type="transmembrane region" description="Helical" evidence="8">
    <location>
        <begin position="315"/>
        <end position="336"/>
    </location>
</feature>
<keyword evidence="5 8" id="KW-0812">Transmembrane</keyword>
<dbReference type="GO" id="GO:0005886">
    <property type="term" value="C:plasma membrane"/>
    <property type="evidence" value="ECO:0007669"/>
    <property type="project" value="UniProtKB-SubCell"/>
</dbReference>